<feature type="transmembrane region" description="Helical" evidence="7">
    <location>
        <begin position="257"/>
        <end position="278"/>
    </location>
</feature>
<dbReference type="InterPro" id="IPR004358">
    <property type="entry name" value="Sig_transdc_His_kin-like_C"/>
</dbReference>
<dbReference type="InterPro" id="IPR036890">
    <property type="entry name" value="HATPase_C_sf"/>
</dbReference>
<dbReference type="SUPFAM" id="SSF47384">
    <property type="entry name" value="Homodimeric domain of signal transducing histidine kinase"/>
    <property type="match status" value="1"/>
</dbReference>
<dbReference type="CDD" id="cd00075">
    <property type="entry name" value="HATPase"/>
    <property type="match status" value="1"/>
</dbReference>
<dbReference type="PROSITE" id="PS50109">
    <property type="entry name" value="HIS_KIN"/>
    <property type="match status" value="1"/>
</dbReference>
<dbReference type="Pfam" id="PF00512">
    <property type="entry name" value="HisKA"/>
    <property type="match status" value="1"/>
</dbReference>
<dbReference type="InterPro" id="IPR005467">
    <property type="entry name" value="His_kinase_dom"/>
</dbReference>
<evidence type="ECO:0000256" key="4">
    <source>
        <dbReference type="ARBA" id="ARBA00022679"/>
    </source>
</evidence>
<dbReference type="AlphaFoldDB" id="A0A5J4FW58"/>
<dbReference type="InterPro" id="IPR003661">
    <property type="entry name" value="HisK_dim/P_dom"/>
</dbReference>
<keyword evidence="10" id="KW-1185">Reference proteome</keyword>
<evidence type="ECO:0000256" key="3">
    <source>
        <dbReference type="ARBA" id="ARBA00022553"/>
    </source>
</evidence>
<dbReference type="PANTHER" id="PTHR45453">
    <property type="entry name" value="PHOSPHATE REGULON SENSOR PROTEIN PHOR"/>
    <property type="match status" value="1"/>
</dbReference>
<evidence type="ECO:0000256" key="2">
    <source>
        <dbReference type="ARBA" id="ARBA00012438"/>
    </source>
</evidence>
<dbReference type="GO" id="GO:0005886">
    <property type="term" value="C:plasma membrane"/>
    <property type="evidence" value="ECO:0007669"/>
    <property type="project" value="TreeGrafter"/>
</dbReference>
<keyword evidence="4" id="KW-0808">Transferase</keyword>
<dbReference type="EMBL" id="BKCF01000001">
    <property type="protein sequence ID" value="GEQ85488.1"/>
    <property type="molecule type" value="Genomic_DNA"/>
</dbReference>
<keyword evidence="7" id="KW-0472">Membrane</keyword>
<feature type="domain" description="Histidine kinase" evidence="8">
    <location>
        <begin position="297"/>
        <end position="508"/>
    </location>
</feature>
<keyword evidence="3" id="KW-0597">Phosphoprotein</keyword>
<sequence>MQEQHYKTILYFISAAILGTLAIQGYWNYKNFEAGKQQLINDVQLSIDNAVNKYYATKTQERFREFTFVDELKDADSIVNRFRSNDFLKNLKTRDSFSAKKDTVAEIEIFIDSNDDGNLTSRILRKHRTKNADTIFNFLKLNDSVSDDFFNLENKNDSLFKHPLAQLTSSVLYSMAAKKVDLKSIDSLLVKEFELKKIDVAYSLYLQNPFGDDQKTGKIPDKRDFLSTVSTSAFLPKHGFLKINFSNITETVLKRNIIGLLFSLLFVIAIISCLLYLLKIIKNQKQLAEVKNDLISNITHEFKTPIATIGAAMEGIQNFNTTNDAEKNLRYAKISSEQVQKLNGMVEKLLETATLDSENLELNKESKNLVILLKNATTKETFVTNKKSIFFNTSETELIYPIDVFHFENAINNIIDNAIKYGGSEIEVTLLRQSKEIEIIIKDSGDSLTETQKKQIFEKFYRVPKGNTHDVKGFGIGLYYSKAIIEKHEGSIHVTVKPTTFKITLPHG</sequence>
<proteinExistence type="predicted"/>
<evidence type="ECO:0000256" key="5">
    <source>
        <dbReference type="ARBA" id="ARBA00022777"/>
    </source>
</evidence>
<gene>
    <name evidence="9" type="primary">rprX_1</name>
    <name evidence="9" type="ORF">ULMS_09960</name>
</gene>
<dbReference type="PANTHER" id="PTHR45453:SF1">
    <property type="entry name" value="PHOSPHATE REGULON SENSOR PROTEIN PHOR"/>
    <property type="match status" value="1"/>
</dbReference>
<evidence type="ECO:0000256" key="6">
    <source>
        <dbReference type="ARBA" id="ARBA00023012"/>
    </source>
</evidence>
<dbReference type="PRINTS" id="PR00344">
    <property type="entry name" value="BCTRLSENSOR"/>
</dbReference>
<keyword evidence="6" id="KW-0902">Two-component regulatory system</keyword>
<dbReference type="Gene3D" id="3.30.565.10">
    <property type="entry name" value="Histidine kinase-like ATPase, C-terminal domain"/>
    <property type="match status" value="1"/>
</dbReference>
<dbReference type="SMART" id="SM00387">
    <property type="entry name" value="HATPase_c"/>
    <property type="match status" value="1"/>
</dbReference>
<dbReference type="SUPFAM" id="SSF55874">
    <property type="entry name" value="ATPase domain of HSP90 chaperone/DNA topoisomerase II/histidine kinase"/>
    <property type="match status" value="1"/>
</dbReference>
<comment type="caution">
    <text evidence="9">The sequence shown here is derived from an EMBL/GenBank/DDBJ whole genome shotgun (WGS) entry which is preliminary data.</text>
</comment>
<keyword evidence="7" id="KW-1133">Transmembrane helix</keyword>
<protein>
    <recommendedName>
        <fullName evidence="2">histidine kinase</fullName>
        <ecNumber evidence="2">2.7.13.3</ecNumber>
    </recommendedName>
</protein>
<dbReference type="Gene3D" id="1.10.287.130">
    <property type="match status" value="1"/>
</dbReference>
<keyword evidence="7" id="KW-0812">Transmembrane</keyword>
<name>A0A5J4FW58_9FLAO</name>
<dbReference type="Pfam" id="PF02518">
    <property type="entry name" value="HATPase_c"/>
    <property type="match status" value="1"/>
</dbReference>
<organism evidence="9 10">
    <name type="scientific">Patiriisocius marinistellae</name>
    <dbReference type="NCBI Taxonomy" id="2494560"/>
    <lineage>
        <taxon>Bacteria</taxon>
        <taxon>Pseudomonadati</taxon>
        <taxon>Bacteroidota</taxon>
        <taxon>Flavobacteriia</taxon>
        <taxon>Flavobacteriales</taxon>
        <taxon>Flavobacteriaceae</taxon>
        <taxon>Patiriisocius</taxon>
    </lineage>
</organism>
<dbReference type="GO" id="GO:0000155">
    <property type="term" value="F:phosphorelay sensor kinase activity"/>
    <property type="evidence" value="ECO:0007669"/>
    <property type="project" value="InterPro"/>
</dbReference>
<keyword evidence="5 9" id="KW-0418">Kinase</keyword>
<dbReference type="EC" id="2.7.13.3" evidence="2"/>
<reference evidence="9 10" key="1">
    <citation type="submission" date="2019-08" db="EMBL/GenBank/DDBJ databases">
        <title>Ulvibacter marinistellae sp. nov., isolated from a starfish, Patiria pectinifera.</title>
        <authorList>
            <person name="Kawano K."/>
            <person name="Ushijima N."/>
            <person name="Kihara M."/>
            <person name="Itoh H."/>
        </authorList>
    </citation>
    <scope>NUCLEOTIDE SEQUENCE [LARGE SCALE GENOMIC DNA]</scope>
    <source>
        <strain evidence="9 10">KK4</strain>
    </source>
</reference>
<evidence type="ECO:0000313" key="9">
    <source>
        <dbReference type="EMBL" id="GEQ85488.1"/>
    </source>
</evidence>
<dbReference type="GO" id="GO:0016036">
    <property type="term" value="P:cellular response to phosphate starvation"/>
    <property type="evidence" value="ECO:0007669"/>
    <property type="project" value="TreeGrafter"/>
</dbReference>
<dbReference type="OrthoDB" id="1933776at2"/>
<dbReference type="RefSeq" id="WP_151893403.1">
    <property type="nucleotide sequence ID" value="NZ_BKCF01000001.1"/>
</dbReference>
<dbReference type="InterPro" id="IPR003594">
    <property type="entry name" value="HATPase_dom"/>
</dbReference>
<evidence type="ECO:0000256" key="1">
    <source>
        <dbReference type="ARBA" id="ARBA00000085"/>
    </source>
</evidence>
<dbReference type="InterPro" id="IPR050351">
    <property type="entry name" value="BphY/WalK/GraS-like"/>
</dbReference>
<accession>A0A5J4FW58</accession>
<evidence type="ECO:0000259" key="8">
    <source>
        <dbReference type="PROSITE" id="PS50109"/>
    </source>
</evidence>
<dbReference type="GO" id="GO:0004721">
    <property type="term" value="F:phosphoprotein phosphatase activity"/>
    <property type="evidence" value="ECO:0007669"/>
    <property type="project" value="TreeGrafter"/>
</dbReference>
<dbReference type="Proteomes" id="UP000326994">
    <property type="component" value="Unassembled WGS sequence"/>
</dbReference>
<evidence type="ECO:0000313" key="10">
    <source>
        <dbReference type="Proteomes" id="UP000326994"/>
    </source>
</evidence>
<dbReference type="CDD" id="cd00082">
    <property type="entry name" value="HisKA"/>
    <property type="match status" value="1"/>
</dbReference>
<feature type="transmembrane region" description="Helical" evidence="7">
    <location>
        <begin position="9"/>
        <end position="27"/>
    </location>
</feature>
<comment type="catalytic activity">
    <reaction evidence="1">
        <text>ATP + protein L-histidine = ADP + protein N-phospho-L-histidine.</text>
        <dbReference type="EC" id="2.7.13.3"/>
    </reaction>
</comment>
<dbReference type="InterPro" id="IPR036097">
    <property type="entry name" value="HisK_dim/P_sf"/>
</dbReference>
<evidence type="ECO:0000256" key="7">
    <source>
        <dbReference type="SAM" id="Phobius"/>
    </source>
</evidence>
<dbReference type="SMART" id="SM00388">
    <property type="entry name" value="HisKA"/>
    <property type="match status" value="1"/>
</dbReference>